<dbReference type="RefSeq" id="WP_420039725.1">
    <property type="nucleotide sequence ID" value="NZ_CP128986.1"/>
</dbReference>
<feature type="domain" description="Polysaccharide pyruvyl transferase" evidence="1">
    <location>
        <begin position="38"/>
        <end position="238"/>
    </location>
</feature>
<dbReference type="InterPro" id="IPR007345">
    <property type="entry name" value="Polysacch_pyruvyl_Trfase"/>
</dbReference>
<name>A0AA97CWR3_9ACTN</name>
<evidence type="ECO:0000313" key="2">
    <source>
        <dbReference type="EMBL" id="WOC13950.1"/>
    </source>
</evidence>
<sequence>MSVMPSSLADVRRLSERVRRRVDSADVVYLVTTSGFPNYGDELITEAWLRYLAVHRPMARVVVDSPRPGHAGLLLRHANKRAVFVDTLWQFVHYANSDAPTGVDPDAPWEWVANAASHLGVSPRDDAGVDMLLRAGTIHLVGGGYINSMWPHHMWLIPAIVAVAETTGARAVATGAGLTPAVAGPAHVAMLDAVARFDVFDVRDAPTAALLVDAPGLSRTGDDAWLSPRLPTSQTATNDGVVLCAQSDLADGFVWDGRSGVDALASFVRNVLDEWDVPGSQVSVVECIPGHDYTIPTMLANRLDGAQTIPFRAVWHDGLPAGGTWLSTRYHPHLLAAAGGASGVAISASPDYYATKHQALVEAGSRWTTLAGAITTIPDRPTAGGFTADEVRANIDRKRALAQRLYPVGLRLM</sequence>
<proteinExistence type="predicted"/>
<dbReference type="AlphaFoldDB" id="A0AA97CWR3"/>
<dbReference type="EMBL" id="CP128986">
    <property type="protein sequence ID" value="WOC13950.1"/>
    <property type="molecule type" value="Genomic_DNA"/>
</dbReference>
<dbReference type="Pfam" id="PF04230">
    <property type="entry name" value="PS_pyruv_trans"/>
    <property type="match status" value="1"/>
</dbReference>
<accession>A0AA97CWR3</accession>
<reference evidence="2" key="1">
    <citation type="submission" date="2023-06" db="EMBL/GenBank/DDBJ databases">
        <title>Gordonia sp. nov. and Pseudochrobactrum sp. nov., two species isolated from the burying beetle Nicrophorus vespilloides.</title>
        <authorList>
            <person name="Poehlein A."/>
            <person name="Guzman J."/>
            <person name="Daniel R."/>
            <person name="Vilcinskas A."/>
        </authorList>
    </citation>
    <scope>NUCLEOTIDE SEQUENCE</scope>
    <source>
        <strain evidence="2">MP11Mi</strain>
    </source>
</reference>
<protein>
    <recommendedName>
        <fullName evidence="1">Polysaccharide pyruvyl transferase domain-containing protein</fullName>
    </recommendedName>
</protein>
<gene>
    <name evidence="2" type="ORF">MP11Mi_30620</name>
</gene>
<evidence type="ECO:0000259" key="1">
    <source>
        <dbReference type="Pfam" id="PF04230"/>
    </source>
</evidence>
<organism evidence="2">
    <name type="scientific">Gordonia sp. MP11Mi</name>
    <dbReference type="NCBI Taxonomy" id="3022769"/>
    <lineage>
        <taxon>Bacteria</taxon>
        <taxon>Bacillati</taxon>
        <taxon>Actinomycetota</taxon>
        <taxon>Actinomycetes</taxon>
        <taxon>Mycobacteriales</taxon>
        <taxon>Gordoniaceae</taxon>
        <taxon>Gordonia</taxon>
    </lineage>
</organism>